<dbReference type="InterPro" id="IPR002104">
    <property type="entry name" value="Integrase_catalytic"/>
</dbReference>
<keyword evidence="3" id="KW-0238">DNA-binding</keyword>
<accession>A0AAW3QV05</accession>
<reference evidence="6" key="4">
    <citation type="submission" date="2023-01" db="EMBL/GenBank/DDBJ databases">
        <title>Draft genome sequence of Gluconobacter albidus strain NBRC 3250.</title>
        <authorList>
            <person name="Sun Q."/>
            <person name="Mori K."/>
        </authorList>
    </citation>
    <scope>NUCLEOTIDE SEQUENCE</scope>
    <source>
        <strain evidence="6">NBRC 3250</strain>
    </source>
</reference>
<dbReference type="InterPro" id="IPR013762">
    <property type="entry name" value="Integrase-like_cat_sf"/>
</dbReference>
<keyword evidence="4" id="KW-0233">DNA recombination</keyword>
<dbReference type="InterPro" id="IPR010998">
    <property type="entry name" value="Integrase_recombinase_N"/>
</dbReference>
<evidence type="ECO:0000256" key="1">
    <source>
        <dbReference type="ARBA" id="ARBA00008857"/>
    </source>
</evidence>
<sequence>MRFSKREIDALTCPPGKRDALFSDTETKGFLVRVTATGAKIFLFQYRYAGKVRRLKLGEYGAVTIAQARKIAEEARGRVLAGGDPVGERKAEVVAYQTSLQEQAAQAVIDALTLDVLIDRWASMALREHSAVYKKEGPQRIRYNFQQFLARPAQSLTVSELQARLDEIAAEHPTTARRLQAYARAMYAWAVKRQLVDDNPFARLIVEGREVSRDRVLTDDEIGEIWRAAGQMAYPFGPFFRLLLLTLQRRTEVAEMRWEEISPDLTTWTIPAERTKNSRAHIVHLSEPARHVLAALHRQTDPKTGAISAYVFTNTGRTPISDFSGAKERLEKLIEVERAQNSLGKEVCTLPAPGWRLHDLRRTGVTVMARLGVGPHVADRVLNHVQGTIKGVAAVYQRHEFLKEREIALDRWAAHVLYIVGGTDFFAATNGQVVPLRLG</sequence>
<organism evidence="7 8">
    <name type="scientific">Gluconobacter albidus</name>
    <dbReference type="NCBI Taxonomy" id="318683"/>
    <lineage>
        <taxon>Bacteria</taxon>
        <taxon>Pseudomonadati</taxon>
        <taxon>Pseudomonadota</taxon>
        <taxon>Alphaproteobacteria</taxon>
        <taxon>Acetobacterales</taxon>
        <taxon>Acetobacteraceae</taxon>
        <taxon>Gluconobacter</taxon>
    </lineage>
</organism>
<dbReference type="PROSITE" id="PS51898">
    <property type="entry name" value="TYR_RECOMBINASE"/>
    <property type="match status" value="1"/>
</dbReference>
<dbReference type="Pfam" id="PF00589">
    <property type="entry name" value="Phage_integrase"/>
    <property type="match status" value="1"/>
</dbReference>
<dbReference type="InterPro" id="IPR025166">
    <property type="entry name" value="Integrase_DNA_bind_dom"/>
</dbReference>
<evidence type="ECO:0000313" key="6">
    <source>
        <dbReference type="EMBL" id="GLQ70087.1"/>
    </source>
</evidence>
<dbReference type="SUPFAM" id="SSF56349">
    <property type="entry name" value="DNA breaking-rejoining enzymes"/>
    <property type="match status" value="1"/>
</dbReference>
<dbReference type="Proteomes" id="UP000075682">
    <property type="component" value="Unassembled WGS sequence"/>
</dbReference>
<dbReference type="GO" id="GO:0006310">
    <property type="term" value="P:DNA recombination"/>
    <property type="evidence" value="ECO:0007669"/>
    <property type="project" value="UniProtKB-KW"/>
</dbReference>
<dbReference type="Pfam" id="PF13356">
    <property type="entry name" value="Arm-DNA-bind_3"/>
    <property type="match status" value="1"/>
</dbReference>
<dbReference type="InterPro" id="IPR038488">
    <property type="entry name" value="Integrase_DNA-bd_sf"/>
</dbReference>
<name>A0AAW3QV05_9PROT</name>
<protein>
    <submittedName>
        <fullName evidence="7">DNA recombinase</fullName>
    </submittedName>
    <submittedName>
        <fullName evidence="6">Integrase</fullName>
    </submittedName>
</protein>
<evidence type="ECO:0000313" key="8">
    <source>
        <dbReference type="Proteomes" id="UP000075682"/>
    </source>
</evidence>
<dbReference type="GO" id="GO:0003677">
    <property type="term" value="F:DNA binding"/>
    <property type="evidence" value="ECO:0007669"/>
    <property type="project" value="UniProtKB-KW"/>
</dbReference>
<reference evidence="7 8" key="2">
    <citation type="submission" date="2015-06" db="EMBL/GenBank/DDBJ databases">
        <title>Improved classification and identification of acetic acid bacteria using matrix-assisted laser desorption/ionization time-of-flight mass spectrometry; Gluconobacter nephelii and Gluconobacter uchimurae are later heterotypic synonyms of Gluconobacter japonicus and Gluconobacter oxydans, respectively.</title>
        <authorList>
            <person name="Li L."/>
            <person name="Cleenwerck I."/>
            <person name="De Vuyst L."/>
            <person name="Vandamme P."/>
        </authorList>
    </citation>
    <scope>NUCLEOTIDE SEQUENCE [LARGE SCALE GENOMIC DNA]</scope>
    <source>
        <strain evidence="7 8">LMG 1356</strain>
    </source>
</reference>
<dbReference type="RefSeq" id="WP_082790802.1">
    <property type="nucleotide sequence ID" value="NZ_BEWL01000005.1"/>
</dbReference>
<dbReference type="EMBL" id="BSNW01000049">
    <property type="protein sequence ID" value="GLQ70087.1"/>
    <property type="molecule type" value="Genomic_DNA"/>
</dbReference>
<dbReference type="Proteomes" id="UP001156672">
    <property type="component" value="Unassembled WGS sequence"/>
</dbReference>
<evidence type="ECO:0000256" key="3">
    <source>
        <dbReference type="ARBA" id="ARBA00023125"/>
    </source>
</evidence>
<keyword evidence="9" id="KW-1185">Reference proteome</keyword>
<dbReference type="AlphaFoldDB" id="A0AAW3QV05"/>
<gene>
    <name evidence="7" type="ORF">AD941_13425</name>
    <name evidence="6" type="ORF">GCM10007866_25400</name>
</gene>
<comment type="caution">
    <text evidence="7">The sequence shown here is derived from an EMBL/GenBank/DDBJ whole genome shotgun (WGS) entry which is preliminary data.</text>
</comment>
<feature type="domain" description="Tyr recombinase" evidence="5">
    <location>
        <begin position="212"/>
        <end position="409"/>
    </location>
</feature>
<proteinExistence type="inferred from homology"/>
<keyword evidence="2" id="KW-0229">DNA integration</keyword>
<reference evidence="6" key="1">
    <citation type="journal article" date="2014" name="Int. J. Syst. Evol. Microbiol.">
        <title>Complete genome of a new Firmicutes species belonging to the dominant human colonic microbiota ('Ruminococcus bicirculans') reveals two chromosomes and a selective capacity to utilize plant glucans.</title>
        <authorList>
            <consortium name="NISC Comparative Sequencing Program"/>
            <person name="Wegmann U."/>
            <person name="Louis P."/>
            <person name="Goesmann A."/>
            <person name="Henrissat B."/>
            <person name="Duncan S.H."/>
            <person name="Flint H.J."/>
        </authorList>
    </citation>
    <scope>NUCLEOTIDE SEQUENCE</scope>
    <source>
        <strain evidence="6">NBRC 3250</strain>
    </source>
</reference>
<evidence type="ECO:0000256" key="4">
    <source>
        <dbReference type="ARBA" id="ARBA00023172"/>
    </source>
</evidence>
<evidence type="ECO:0000313" key="9">
    <source>
        <dbReference type="Proteomes" id="UP001156672"/>
    </source>
</evidence>
<dbReference type="Gene3D" id="1.10.443.10">
    <property type="entry name" value="Intergrase catalytic core"/>
    <property type="match status" value="1"/>
</dbReference>
<evidence type="ECO:0000259" key="5">
    <source>
        <dbReference type="PROSITE" id="PS51898"/>
    </source>
</evidence>
<dbReference type="Gene3D" id="1.10.150.130">
    <property type="match status" value="1"/>
</dbReference>
<dbReference type="Pfam" id="PF22022">
    <property type="entry name" value="Phage_int_M"/>
    <property type="match status" value="1"/>
</dbReference>
<dbReference type="InterPro" id="IPR011010">
    <property type="entry name" value="DNA_brk_join_enz"/>
</dbReference>
<dbReference type="GO" id="GO:0015074">
    <property type="term" value="P:DNA integration"/>
    <property type="evidence" value="ECO:0007669"/>
    <property type="project" value="UniProtKB-KW"/>
</dbReference>
<dbReference type="Gene3D" id="3.30.160.390">
    <property type="entry name" value="Integrase, DNA-binding domain"/>
    <property type="match status" value="1"/>
</dbReference>
<dbReference type="PANTHER" id="PTHR30629:SF2">
    <property type="entry name" value="PROPHAGE INTEGRASE INTS-RELATED"/>
    <property type="match status" value="1"/>
</dbReference>
<dbReference type="InterPro" id="IPR053876">
    <property type="entry name" value="Phage_int_M"/>
</dbReference>
<evidence type="ECO:0000256" key="2">
    <source>
        <dbReference type="ARBA" id="ARBA00022908"/>
    </source>
</evidence>
<dbReference type="PANTHER" id="PTHR30629">
    <property type="entry name" value="PROPHAGE INTEGRASE"/>
    <property type="match status" value="1"/>
</dbReference>
<dbReference type="EMBL" id="LHZN01000144">
    <property type="protein sequence ID" value="KXV36876.1"/>
    <property type="molecule type" value="Genomic_DNA"/>
</dbReference>
<comment type="similarity">
    <text evidence="1">Belongs to the 'phage' integrase family.</text>
</comment>
<dbReference type="CDD" id="cd00801">
    <property type="entry name" value="INT_P4_C"/>
    <property type="match status" value="1"/>
</dbReference>
<reference evidence="9" key="3">
    <citation type="journal article" date="2019" name="Int. J. Syst. Evol. Microbiol.">
        <title>The Global Catalogue of Microorganisms (GCM) 10K type strain sequencing project: providing services to taxonomists for standard genome sequencing and annotation.</title>
        <authorList>
            <consortium name="The Broad Institute Genomics Platform"/>
            <consortium name="The Broad Institute Genome Sequencing Center for Infectious Disease"/>
            <person name="Wu L."/>
            <person name="Ma J."/>
        </authorList>
    </citation>
    <scope>NUCLEOTIDE SEQUENCE [LARGE SCALE GENOMIC DNA]</scope>
    <source>
        <strain evidence="9">NBRC 3250</strain>
    </source>
</reference>
<evidence type="ECO:0000313" key="7">
    <source>
        <dbReference type="EMBL" id="KXV36876.1"/>
    </source>
</evidence>
<dbReference type="InterPro" id="IPR050808">
    <property type="entry name" value="Phage_Integrase"/>
</dbReference>